<evidence type="ECO:0000313" key="3">
    <source>
        <dbReference type="Proteomes" id="UP000677913"/>
    </source>
</evidence>
<dbReference type="EMBL" id="JAGSXH010000013">
    <property type="protein sequence ID" value="MBS2962613.1"/>
    <property type="molecule type" value="Genomic_DNA"/>
</dbReference>
<organism evidence="2 3">
    <name type="scientific">Actinocrinis puniceicyclus</name>
    <dbReference type="NCBI Taxonomy" id="977794"/>
    <lineage>
        <taxon>Bacteria</taxon>
        <taxon>Bacillati</taxon>
        <taxon>Actinomycetota</taxon>
        <taxon>Actinomycetes</taxon>
        <taxon>Catenulisporales</taxon>
        <taxon>Actinospicaceae</taxon>
        <taxon>Actinocrinis</taxon>
    </lineage>
</organism>
<dbReference type="AlphaFoldDB" id="A0A8J7WJR9"/>
<feature type="region of interest" description="Disordered" evidence="1">
    <location>
        <begin position="125"/>
        <end position="146"/>
    </location>
</feature>
<evidence type="ECO:0000313" key="2">
    <source>
        <dbReference type="EMBL" id="MBS2962613.1"/>
    </source>
</evidence>
<dbReference type="RefSeq" id="WP_211465462.1">
    <property type="nucleotide sequence ID" value="NZ_JAGSXH010000013.1"/>
</dbReference>
<dbReference type="Proteomes" id="UP000677913">
    <property type="component" value="Unassembled WGS sequence"/>
</dbReference>
<proteinExistence type="predicted"/>
<accession>A0A8J7WJR9</accession>
<comment type="caution">
    <text evidence="2">The sequence shown here is derived from an EMBL/GenBank/DDBJ whole genome shotgun (WGS) entry which is preliminary data.</text>
</comment>
<gene>
    <name evidence="2" type="ORF">KGA66_06110</name>
</gene>
<name>A0A8J7WJR9_9ACTN</name>
<keyword evidence="3" id="KW-1185">Reference proteome</keyword>
<evidence type="ECO:0000256" key="1">
    <source>
        <dbReference type="SAM" id="MobiDB-lite"/>
    </source>
</evidence>
<reference evidence="2" key="1">
    <citation type="submission" date="2021-04" db="EMBL/GenBank/DDBJ databases">
        <title>Genome based classification of Actinospica acidithermotolerans sp. nov., an actinobacterium isolated from an Indonesian hot spring.</title>
        <authorList>
            <person name="Kusuma A.B."/>
            <person name="Putra K.E."/>
            <person name="Nafisah S."/>
            <person name="Loh J."/>
            <person name="Nouioui I."/>
            <person name="Goodfellow M."/>
        </authorList>
    </citation>
    <scope>NUCLEOTIDE SEQUENCE</scope>
    <source>
        <strain evidence="2">DSM 45618</strain>
    </source>
</reference>
<protein>
    <submittedName>
        <fullName evidence="2">Uncharacterized protein</fullName>
    </submittedName>
</protein>
<sequence length="146" mass="15930">MTQTPENPDTGRPDGPGDCRPLHLDFDRLAAFISEGADKLGPIPAHLRTVEHAITHLRDETGLSDKQLARVLLTAHYVLTGIVRDIGPKWTTVACANWLGLCGQRLWDAEDRLPLRTRLANGLGLGHRTDHGQDDPAADAQDSADE</sequence>